<gene>
    <name evidence="1" type="ORF">E2C01_013370</name>
</gene>
<keyword evidence="2" id="KW-1185">Reference proteome</keyword>
<dbReference type="Proteomes" id="UP000324222">
    <property type="component" value="Unassembled WGS sequence"/>
</dbReference>
<evidence type="ECO:0000313" key="2">
    <source>
        <dbReference type="Proteomes" id="UP000324222"/>
    </source>
</evidence>
<name>A0A5B7DGG2_PORTR</name>
<dbReference type="EMBL" id="VSRR010000870">
    <property type="protein sequence ID" value="MPC20428.1"/>
    <property type="molecule type" value="Genomic_DNA"/>
</dbReference>
<accession>A0A5B7DGG2</accession>
<dbReference type="AlphaFoldDB" id="A0A5B7DGG2"/>
<organism evidence="1 2">
    <name type="scientific">Portunus trituberculatus</name>
    <name type="common">Swimming crab</name>
    <name type="synonym">Neptunus trituberculatus</name>
    <dbReference type="NCBI Taxonomy" id="210409"/>
    <lineage>
        <taxon>Eukaryota</taxon>
        <taxon>Metazoa</taxon>
        <taxon>Ecdysozoa</taxon>
        <taxon>Arthropoda</taxon>
        <taxon>Crustacea</taxon>
        <taxon>Multicrustacea</taxon>
        <taxon>Malacostraca</taxon>
        <taxon>Eumalacostraca</taxon>
        <taxon>Eucarida</taxon>
        <taxon>Decapoda</taxon>
        <taxon>Pleocyemata</taxon>
        <taxon>Brachyura</taxon>
        <taxon>Eubrachyura</taxon>
        <taxon>Portunoidea</taxon>
        <taxon>Portunidae</taxon>
        <taxon>Portuninae</taxon>
        <taxon>Portunus</taxon>
    </lineage>
</organism>
<reference evidence="1 2" key="1">
    <citation type="submission" date="2019-05" db="EMBL/GenBank/DDBJ databases">
        <title>Another draft genome of Portunus trituberculatus and its Hox gene families provides insights of decapod evolution.</title>
        <authorList>
            <person name="Jeong J.-H."/>
            <person name="Song I."/>
            <person name="Kim S."/>
            <person name="Choi T."/>
            <person name="Kim D."/>
            <person name="Ryu S."/>
            <person name="Kim W."/>
        </authorList>
    </citation>
    <scope>NUCLEOTIDE SEQUENCE [LARGE SCALE GENOMIC DNA]</scope>
    <source>
        <tissue evidence="1">Muscle</tissue>
    </source>
</reference>
<comment type="caution">
    <text evidence="1">The sequence shown here is derived from an EMBL/GenBank/DDBJ whole genome shotgun (WGS) entry which is preliminary data.</text>
</comment>
<proteinExistence type="predicted"/>
<protein>
    <submittedName>
        <fullName evidence="1">Uncharacterized protein</fullName>
    </submittedName>
</protein>
<evidence type="ECO:0000313" key="1">
    <source>
        <dbReference type="EMBL" id="MPC20428.1"/>
    </source>
</evidence>
<sequence length="142" mass="15005">MRGEAVGGVRQWAVGAVLCNTRLAASPSEAAGNHIGLSSFITLHESGTTHAGHTHCTHNALESLFYGDVGLTRIMAINANLLLALILVTCEPWRREGRLRSVPARLKVTGGGDSDAVTAAAVIVTDDRRLGCFLSEIVQNMA</sequence>